<dbReference type="Proteomes" id="UP000316238">
    <property type="component" value="Unassembled WGS sequence"/>
</dbReference>
<dbReference type="Gene3D" id="3.30.2020.10">
    <property type="entry name" value="NE0471-like N-terminal domain"/>
    <property type="match status" value="1"/>
</dbReference>
<name>A0A521G0I7_9BACT</name>
<evidence type="ECO:0000313" key="2">
    <source>
        <dbReference type="Proteomes" id="UP000316238"/>
    </source>
</evidence>
<proteinExistence type="predicted"/>
<sequence>MTIKDVCSCPDHTLRIVADDGRIGMFDVSPYLQDEAFADLNDWAAFRQIHNGTYFIEWACGADLSADTIEARWQLLQPFPLTTKLS</sequence>
<reference evidence="1" key="1">
    <citation type="submission" date="2017-07" db="EMBL/GenBank/DDBJ databases">
        <title>The cable genome - Insights into the physiology and evolution of filamentous bacteria capable of sulfide oxidation via long distance electron transfer.</title>
        <authorList>
            <person name="Thorup C."/>
            <person name="Bjerg J.T."/>
            <person name="Schreiber L."/>
            <person name="Nielsen L.P."/>
            <person name="Kjeldsen K.U."/>
            <person name="Boesen T."/>
            <person name="Boggild A."/>
            <person name="Meysman F."/>
            <person name="Geelhoed J."/>
            <person name="Schramm A."/>
        </authorList>
    </citation>
    <scope>NUCLEOTIDE SEQUENCE [LARGE SCALE GENOMIC DNA]</scope>
    <source>
        <strain evidence="1">GS</strain>
    </source>
</reference>
<organism evidence="1 2">
    <name type="scientific">Candidatus Electronema aureum</name>
    <dbReference type="NCBI Taxonomy" id="2005002"/>
    <lineage>
        <taxon>Bacteria</taxon>
        <taxon>Pseudomonadati</taxon>
        <taxon>Thermodesulfobacteriota</taxon>
        <taxon>Desulfobulbia</taxon>
        <taxon>Desulfobulbales</taxon>
        <taxon>Desulfobulbaceae</taxon>
        <taxon>Candidatus Electronema</taxon>
    </lineage>
</organism>
<accession>A0A521G0I7</accession>
<dbReference type="AlphaFoldDB" id="A0A521G0I7"/>
<keyword evidence="2" id="KW-1185">Reference proteome</keyword>
<dbReference type="EMBL" id="NQJD01000024">
    <property type="protein sequence ID" value="TAA74502.1"/>
    <property type="molecule type" value="Genomic_DNA"/>
</dbReference>
<dbReference type="InterPro" id="IPR036782">
    <property type="entry name" value="NE0471-like_N"/>
</dbReference>
<comment type="caution">
    <text evidence="1">The sequence shown here is derived from an EMBL/GenBank/DDBJ whole genome shotgun (WGS) entry which is preliminary data.</text>
</comment>
<dbReference type="InterPro" id="IPR018841">
    <property type="entry name" value="DUF2442"/>
</dbReference>
<evidence type="ECO:0000313" key="1">
    <source>
        <dbReference type="EMBL" id="TAA74502.1"/>
    </source>
</evidence>
<protein>
    <recommendedName>
        <fullName evidence="3">DUF2442 domain-containing protein</fullName>
    </recommendedName>
</protein>
<dbReference type="SUPFAM" id="SSF143880">
    <property type="entry name" value="NE0471 N-terminal domain-like"/>
    <property type="match status" value="1"/>
</dbReference>
<evidence type="ECO:0008006" key="3">
    <source>
        <dbReference type="Google" id="ProtNLM"/>
    </source>
</evidence>
<dbReference type="Pfam" id="PF10387">
    <property type="entry name" value="DUF2442"/>
    <property type="match status" value="1"/>
</dbReference>
<gene>
    <name evidence="1" type="ORF">CDV28_1245</name>
</gene>